<evidence type="ECO:0000256" key="1">
    <source>
        <dbReference type="SAM" id="Phobius"/>
    </source>
</evidence>
<dbReference type="EMBL" id="JADPRT010000005">
    <property type="protein sequence ID" value="MBF9069261.1"/>
    <property type="molecule type" value="Genomic_DNA"/>
</dbReference>
<feature type="transmembrane region" description="Helical" evidence="1">
    <location>
        <begin position="74"/>
        <end position="96"/>
    </location>
</feature>
<protein>
    <submittedName>
        <fullName evidence="2">Uncharacterized protein</fullName>
    </submittedName>
</protein>
<dbReference type="Proteomes" id="UP000657385">
    <property type="component" value="Unassembled WGS sequence"/>
</dbReference>
<evidence type="ECO:0000313" key="3">
    <source>
        <dbReference type="Proteomes" id="UP000657385"/>
    </source>
</evidence>
<organism evidence="2 3">
    <name type="scientific">Streptacidiphilus fuscans</name>
    <dbReference type="NCBI Taxonomy" id="2789292"/>
    <lineage>
        <taxon>Bacteria</taxon>
        <taxon>Bacillati</taxon>
        <taxon>Actinomycetota</taxon>
        <taxon>Actinomycetes</taxon>
        <taxon>Kitasatosporales</taxon>
        <taxon>Streptomycetaceae</taxon>
        <taxon>Streptacidiphilus</taxon>
    </lineage>
</organism>
<keyword evidence="3" id="KW-1185">Reference proteome</keyword>
<gene>
    <name evidence="2" type="ORF">I2501_14640</name>
</gene>
<reference evidence="2" key="1">
    <citation type="submission" date="2020-11" db="EMBL/GenBank/DDBJ databases">
        <title>Isolation and identification of active actinomycetes.</title>
        <authorList>
            <person name="Yu B."/>
        </authorList>
    </citation>
    <scope>NUCLEOTIDE SEQUENCE</scope>
    <source>
        <strain evidence="2">NEAU-YB345</strain>
    </source>
</reference>
<name>A0A931FF04_9ACTN</name>
<evidence type="ECO:0000313" key="2">
    <source>
        <dbReference type="EMBL" id="MBF9069261.1"/>
    </source>
</evidence>
<proteinExistence type="predicted"/>
<sequence length="100" mass="11689">MLEGYLYWQAETDRAQQEAERFADLLPWLTTGQREEVVRLYRQQRLDSSRAFVERIARRARRLQREYATRYQQLRIRVLAATFAAAAGLAAADAFLHQSG</sequence>
<accession>A0A931FF04</accession>
<keyword evidence="1" id="KW-0812">Transmembrane</keyword>
<keyword evidence="1" id="KW-0472">Membrane</keyword>
<comment type="caution">
    <text evidence="2">The sequence shown here is derived from an EMBL/GenBank/DDBJ whole genome shotgun (WGS) entry which is preliminary data.</text>
</comment>
<dbReference type="AlphaFoldDB" id="A0A931FF04"/>
<keyword evidence="1" id="KW-1133">Transmembrane helix</keyword>